<keyword evidence="3" id="KW-1185">Reference proteome</keyword>
<gene>
    <name evidence="2" type="ORF">HTY61_14805</name>
</gene>
<accession>A0A6N1VF98</accession>
<dbReference type="Proteomes" id="UP000509367">
    <property type="component" value="Chromosome"/>
</dbReference>
<proteinExistence type="predicted"/>
<evidence type="ECO:0008006" key="4">
    <source>
        <dbReference type="Google" id="ProtNLM"/>
    </source>
</evidence>
<protein>
    <recommendedName>
        <fullName evidence="4">Chemotaxis protein</fullName>
    </recommendedName>
</protein>
<organism evidence="2 3">
    <name type="scientific">Oricola thermophila</name>
    <dbReference type="NCBI Taxonomy" id="2742145"/>
    <lineage>
        <taxon>Bacteria</taxon>
        <taxon>Pseudomonadati</taxon>
        <taxon>Pseudomonadota</taxon>
        <taxon>Alphaproteobacteria</taxon>
        <taxon>Hyphomicrobiales</taxon>
        <taxon>Ahrensiaceae</taxon>
        <taxon>Oricola</taxon>
    </lineage>
</organism>
<evidence type="ECO:0000313" key="3">
    <source>
        <dbReference type="Proteomes" id="UP000509367"/>
    </source>
</evidence>
<dbReference type="RefSeq" id="WP_175277522.1">
    <property type="nucleotide sequence ID" value="NZ_CP054836.1"/>
</dbReference>
<dbReference type="EMBL" id="CP054836">
    <property type="protein sequence ID" value="QKV19630.1"/>
    <property type="molecule type" value="Genomic_DNA"/>
</dbReference>
<evidence type="ECO:0000313" key="2">
    <source>
        <dbReference type="EMBL" id="QKV19630.1"/>
    </source>
</evidence>
<sequence>MMRPRHSANLLAAGFILMAFVAEAGTAVPNMEPHRLVRSLQRIQDEIADGDKAAVGMQLEMTRLVDQSFRRLGVDAFEDVRTATALISYSMLGGNPSTLEEHLADLGSEKSELAELGYAVLSYQKGASQEALVRLRAIDPYRYGGLFGASIALVRGLLTEDDLEAVADFDTARLLAPGTLIEEAALRRLMSIHRRDGNTEAFLRVASRYARRFVASPYALQYAQEFAAGVVALGDRMDMDKVLEILKFMPRPYREALTLRLMHTATIEGKPDIITRIDSLAPKSGSGERAEVTQEELADYSARQQFYSLIAGITSSNVREVAVELRKLDTNVLTDGDRNLLRAVLAVADAVTNPVQPLPEPESVKQPDHREGILYEAATQQVEPVLNDFEDFVGGMRSTLEAVDQLLEEIE</sequence>
<keyword evidence="1" id="KW-0732">Signal</keyword>
<evidence type="ECO:0000256" key="1">
    <source>
        <dbReference type="SAM" id="SignalP"/>
    </source>
</evidence>
<reference evidence="2 3" key="1">
    <citation type="submission" date="2020-06" db="EMBL/GenBank/DDBJ databases">
        <title>Oricola thermophila sp. nov. isolated from a tidal sediments.</title>
        <authorList>
            <person name="Kwon K.K."/>
            <person name="Yang S.-H."/>
            <person name="Park M.-J."/>
        </authorList>
    </citation>
    <scope>NUCLEOTIDE SEQUENCE [LARGE SCALE GENOMIC DNA]</scope>
    <source>
        <strain evidence="2 3">MEBiC13590</strain>
    </source>
</reference>
<dbReference type="KEGG" id="orm:HTY61_14805"/>
<name>A0A6N1VF98_9HYPH</name>
<dbReference type="AlphaFoldDB" id="A0A6N1VF98"/>
<feature type="signal peptide" evidence="1">
    <location>
        <begin position="1"/>
        <end position="24"/>
    </location>
</feature>
<feature type="chain" id="PRO_5027119440" description="Chemotaxis protein" evidence="1">
    <location>
        <begin position="25"/>
        <end position="411"/>
    </location>
</feature>